<comment type="caution">
    <text evidence="2">The sequence shown here is derived from an EMBL/GenBank/DDBJ whole genome shotgun (WGS) entry which is preliminary data.</text>
</comment>
<evidence type="ECO:0000313" key="2">
    <source>
        <dbReference type="EMBL" id="TPG54961.1"/>
    </source>
</evidence>
<reference evidence="2 3" key="1">
    <citation type="journal article" date="2019" name="Environ. Microbiol.">
        <title>Species interactions and distinct microbial communities in high Arctic permafrost affected cryosols are associated with the CH4 and CO2 gas fluxes.</title>
        <authorList>
            <person name="Altshuler I."/>
            <person name="Hamel J."/>
            <person name="Turney S."/>
            <person name="Magnuson E."/>
            <person name="Levesque R."/>
            <person name="Greer C."/>
            <person name="Whyte L.G."/>
        </authorList>
    </citation>
    <scope>NUCLEOTIDE SEQUENCE [LARGE SCALE GENOMIC DNA]</scope>
    <source>
        <strain evidence="2 3">E6.1</strain>
    </source>
</reference>
<dbReference type="InterPro" id="IPR036291">
    <property type="entry name" value="NAD(P)-bd_dom_sf"/>
</dbReference>
<organism evidence="2 3">
    <name type="scientific">Sphingomonas glacialis</name>
    <dbReference type="NCBI Taxonomy" id="658225"/>
    <lineage>
        <taxon>Bacteria</taxon>
        <taxon>Pseudomonadati</taxon>
        <taxon>Pseudomonadota</taxon>
        <taxon>Alphaproteobacteria</taxon>
        <taxon>Sphingomonadales</taxon>
        <taxon>Sphingomonadaceae</taxon>
        <taxon>Sphingomonas</taxon>
    </lineage>
</organism>
<evidence type="ECO:0000259" key="1">
    <source>
        <dbReference type="Pfam" id="PF01370"/>
    </source>
</evidence>
<dbReference type="PANTHER" id="PTHR48079">
    <property type="entry name" value="PROTEIN YEEZ"/>
    <property type="match status" value="1"/>
</dbReference>
<dbReference type="GO" id="GO:0004029">
    <property type="term" value="F:aldehyde dehydrogenase (NAD+) activity"/>
    <property type="evidence" value="ECO:0007669"/>
    <property type="project" value="TreeGrafter"/>
</dbReference>
<proteinExistence type="predicted"/>
<dbReference type="Pfam" id="PF01370">
    <property type="entry name" value="Epimerase"/>
    <property type="match status" value="1"/>
</dbReference>
<feature type="domain" description="NAD-dependent epimerase/dehydratase" evidence="1">
    <location>
        <begin position="6"/>
        <end position="194"/>
    </location>
</feature>
<gene>
    <name evidence="2" type="ORF">EAH76_10240</name>
</gene>
<evidence type="ECO:0000313" key="3">
    <source>
        <dbReference type="Proteomes" id="UP000319931"/>
    </source>
</evidence>
<dbReference type="OrthoDB" id="9814124at2"/>
<dbReference type="EMBL" id="RCZC01000002">
    <property type="protein sequence ID" value="TPG54961.1"/>
    <property type="molecule type" value="Genomic_DNA"/>
</dbReference>
<dbReference type="PANTHER" id="PTHR48079:SF6">
    <property type="entry name" value="NAD(P)-BINDING DOMAIN-CONTAINING PROTEIN-RELATED"/>
    <property type="match status" value="1"/>
</dbReference>
<dbReference type="InterPro" id="IPR001509">
    <property type="entry name" value="Epimerase_deHydtase"/>
</dbReference>
<dbReference type="InterPro" id="IPR051783">
    <property type="entry name" value="NAD(P)-dependent_oxidoreduct"/>
</dbReference>
<dbReference type="Gene3D" id="3.40.50.720">
    <property type="entry name" value="NAD(P)-binding Rossmann-like Domain"/>
    <property type="match status" value="1"/>
</dbReference>
<dbReference type="SUPFAM" id="SSF51735">
    <property type="entry name" value="NAD(P)-binding Rossmann-fold domains"/>
    <property type="match status" value="1"/>
</dbReference>
<sequence length="305" mass="31963">MSVLAITGGTGFVGSHAITLALAAGHDVRALTRRPQPPRAGVTWIEGALDTPDALDALDRLVMGSDAVVHIAGVVNAPDRAGFAAGNIAGTQAMIDAATRAGVRRFVHVSSIAGREPLLSNYGWSKAESERVLAASGLDWVVVRPPAIYGPGDMEMRDLFRMAKRGVALLPPGGRASVIAADDVADLLIVLATHATPRLIIEPDDGRPGGWSHAEMVRAMGVAAGQHRVLPIALPKAILTLGAKLDGAFRGKGAKLTADRVGYLSHPDWVADPAKRPDPALWRPKVDTATGFAETAAWYRANGLL</sequence>
<protein>
    <submittedName>
        <fullName evidence="2">NAD-dependent epimerase/dehydratase family protein</fullName>
    </submittedName>
</protein>
<keyword evidence="3" id="KW-1185">Reference proteome</keyword>
<dbReference type="Proteomes" id="UP000319931">
    <property type="component" value="Unassembled WGS sequence"/>
</dbReference>
<dbReference type="GO" id="GO:0005737">
    <property type="term" value="C:cytoplasm"/>
    <property type="evidence" value="ECO:0007669"/>
    <property type="project" value="TreeGrafter"/>
</dbReference>
<dbReference type="AlphaFoldDB" id="A0A502G011"/>
<dbReference type="RefSeq" id="WP_140850098.1">
    <property type="nucleotide sequence ID" value="NZ_RCZC01000002.1"/>
</dbReference>
<accession>A0A502G011</accession>
<name>A0A502G011_9SPHN</name>